<proteinExistence type="predicted"/>
<protein>
    <submittedName>
        <fullName evidence="1">Uncharacterized protein</fullName>
    </submittedName>
</protein>
<evidence type="ECO:0000313" key="1">
    <source>
        <dbReference type="EMBL" id="KAK2181168.1"/>
    </source>
</evidence>
<name>A0AAD9L2G3_RIDPI</name>
<keyword evidence="2" id="KW-1185">Reference proteome</keyword>
<reference evidence="1" key="1">
    <citation type="journal article" date="2023" name="Mol. Biol. Evol.">
        <title>Third-Generation Sequencing Reveals the Adaptive Role of the Epigenome in Three Deep-Sea Polychaetes.</title>
        <authorList>
            <person name="Perez M."/>
            <person name="Aroh O."/>
            <person name="Sun Y."/>
            <person name="Lan Y."/>
            <person name="Juniper S.K."/>
            <person name="Young C.R."/>
            <person name="Angers B."/>
            <person name="Qian P.Y."/>
        </authorList>
    </citation>
    <scope>NUCLEOTIDE SEQUENCE</scope>
    <source>
        <strain evidence="1">R07B-5</strain>
    </source>
</reference>
<dbReference type="EMBL" id="JAODUO010000408">
    <property type="protein sequence ID" value="KAK2181168.1"/>
    <property type="molecule type" value="Genomic_DNA"/>
</dbReference>
<comment type="caution">
    <text evidence="1">The sequence shown here is derived from an EMBL/GenBank/DDBJ whole genome shotgun (WGS) entry which is preliminary data.</text>
</comment>
<evidence type="ECO:0000313" key="2">
    <source>
        <dbReference type="Proteomes" id="UP001209878"/>
    </source>
</evidence>
<dbReference type="AlphaFoldDB" id="A0AAD9L2G3"/>
<dbReference type="Proteomes" id="UP001209878">
    <property type="component" value="Unassembled WGS sequence"/>
</dbReference>
<accession>A0AAD9L2G3</accession>
<sequence>MPQYYYPSSFMAAQGMSLPSVSPHSPLSPTSAATAAASAGFFEYAGLPTAASVGQLAASGYETYLPSAAAAAAAAAAGSAGYITAPAGYSFGIPQPMSHFTAHYQPQQIQADRLQ</sequence>
<organism evidence="1 2">
    <name type="scientific">Ridgeia piscesae</name>
    <name type="common">Tubeworm</name>
    <dbReference type="NCBI Taxonomy" id="27915"/>
    <lineage>
        <taxon>Eukaryota</taxon>
        <taxon>Metazoa</taxon>
        <taxon>Spiralia</taxon>
        <taxon>Lophotrochozoa</taxon>
        <taxon>Annelida</taxon>
        <taxon>Polychaeta</taxon>
        <taxon>Sedentaria</taxon>
        <taxon>Canalipalpata</taxon>
        <taxon>Sabellida</taxon>
        <taxon>Siboglinidae</taxon>
        <taxon>Ridgeia</taxon>
    </lineage>
</organism>
<gene>
    <name evidence="1" type="ORF">NP493_408g00004</name>
</gene>